<dbReference type="Pfam" id="PF03000">
    <property type="entry name" value="NPH3"/>
    <property type="match status" value="1"/>
</dbReference>
<dbReference type="OrthoDB" id="624345at2759"/>
<evidence type="ECO:0000259" key="4">
    <source>
        <dbReference type="PROSITE" id="PS51649"/>
    </source>
</evidence>
<evidence type="ECO:0000256" key="1">
    <source>
        <dbReference type="ARBA" id="ARBA00022786"/>
    </source>
</evidence>
<dbReference type="Proteomes" id="UP000790787">
    <property type="component" value="Chromosome 19"/>
</dbReference>
<organism evidence="5 6">
    <name type="scientific">Nicotiana tabacum</name>
    <name type="common">Common tobacco</name>
    <dbReference type="NCBI Taxonomy" id="4097"/>
    <lineage>
        <taxon>Eukaryota</taxon>
        <taxon>Viridiplantae</taxon>
        <taxon>Streptophyta</taxon>
        <taxon>Embryophyta</taxon>
        <taxon>Tracheophyta</taxon>
        <taxon>Spermatophyta</taxon>
        <taxon>Magnoliopsida</taxon>
        <taxon>eudicotyledons</taxon>
        <taxon>Gunneridae</taxon>
        <taxon>Pentapetalae</taxon>
        <taxon>asterids</taxon>
        <taxon>lamiids</taxon>
        <taxon>Solanales</taxon>
        <taxon>Solanaceae</taxon>
        <taxon>Nicotianoideae</taxon>
        <taxon>Nicotianeae</taxon>
        <taxon>Nicotiana</taxon>
    </lineage>
</organism>
<dbReference type="RefSeq" id="XP_016512770.1">
    <property type="nucleotide sequence ID" value="XM_016657284.1"/>
</dbReference>
<evidence type="ECO:0000256" key="3">
    <source>
        <dbReference type="SAM" id="Coils"/>
    </source>
</evidence>
<evidence type="ECO:0000313" key="6">
    <source>
        <dbReference type="RefSeq" id="XP_016512770.1"/>
    </source>
</evidence>
<evidence type="ECO:0000256" key="2">
    <source>
        <dbReference type="PROSITE-ProRule" id="PRU00982"/>
    </source>
</evidence>
<proteinExistence type="inferred from homology"/>
<feature type="domain" description="NPH3" evidence="4">
    <location>
        <begin position="1"/>
        <end position="115"/>
    </location>
</feature>
<protein>
    <submittedName>
        <fullName evidence="6">Coleoptile phototropism protein 1-like isoform X2</fullName>
    </submittedName>
    <submittedName>
        <fullName evidence="6">Uncharacterized protein LOC107829820 isoform X2</fullName>
    </submittedName>
</protein>
<keyword evidence="1" id="KW-0833">Ubl conjugation pathway</keyword>
<dbReference type="GeneID" id="107829820"/>
<dbReference type="AlphaFoldDB" id="A0A1S4DHC4"/>
<comment type="similarity">
    <text evidence="2">Belongs to the NPH3 family.</text>
</comment>
<reference evidence="5" key="1">
    <citation type="journal article" date="2014" name="Nat. Commun.">
        <title>The tobacco genome sequence and its comparison with those of tomato and potato.</title>
        <authorList>
            <person name="Sierro N."/>
            <person name="Battey J.N."/>
            <person name="Ouadi S."/>
            <person name="Bakaher N."/>
            <person name="Bovet L."/>
            <person name="Willig A."/>
            <person name="Goepfert S."/>
            <person name="Peitsch M.C."/>
            <person name="Ivanov N.V."/>
        </authorList>
    </citation>
    <scope>NUCLEOTIDE SEQUENCE [LARGE SCALE GENOMIC DNA]</scope>
</reference>
<keyword evidence="3" id="KW-0175">Coiled coil</keyword>
<dbReference type="UniPathway" id="UPA00143"/>
<dbReference type="PROSITE" id="PS51649">
    <property type="entry name" value="NPH3"/>
    <property type="match status" value="1"/>
</dbReference>
<gene>
    <name evidence="6" type="primary">LOC107829820</name>
</gene>
<sequence length="188" mass="21859">MVKENLLTGGSIFVEKRNHCVIYPANGSMVAKSVERRNKNWFVQTRIASDLIVQIKDKSFHLHKEHPDLTEEERSSICRKMEYHKLSQEARTHAMKNDRLPDNIRTQFILVEQINMTRLLTSAGSSYQRTKSQTIMKVSKGVGKSWMNSSQNEMEVMKQEVEMLKAQVGELKQCRRELQRQTKKSVCC</sequence>
<evidence type="ECO:0000313" key="5">
    <source>
        <dbReference type="Proteomes" id="UP000790787"/>
    </source>
</evidence>
<feature type="coiled-coil region" evidence="3">
    <location>
        <begin position="147"/>
        <end position="184"/>
    </location>
</feature>
<dbReference type="GO" id="GO:0016567">
    <property type="term" value="P:protein ubiquitination"/>
    <property type="evidence" value="ECO:0007669"/>
    <property type="project" value="UniProtKB-UniPathway"/>
</dbReference>
<dbReference type="RefSeq" id="XP_016512770.1">
    <property type="nucleotide sequence ID" value="XM_016657284.2"/>
</dbReference>
<keyword evidence="5" id="KW-1185">Reference proteome</keyword>
<dbReference type="InterPro" id="IPR043454">
    <property type="entry name" value="NPH3/RPT2-like"/>
</dbReference>
<dbReference type="PANTHER" id="PTHR32370">
    <property type="entry name" value="OS12G0117600 PROTEIN"/>
    <property type="match status" value="1"/>
</dbReference>
<name>A0A1S4DHC4_TOBAC</name>
<reference evidence="6" key="2">
    <citation type="submission" date="2025-08" db="UniProtKB">
        <authorList>
            <consortium name="RefSeq"/>
        </authorList>
    </citation>
    <scope>IDENTIFICATION</scope>
    <source>
        <tissue evidence="6">Leaf</tissue>
    </source>
</reference>
<accession>A0A1S4DHC4</accession>
<dbReference type="InterPro" id="IPR027356">
    <property type="entry name" value="NPH3_dom"/>
</dbReference>